<dbReference type="AlphaFoldDB" id="A0A9P3LTI6"/>
<reference evidence="2" key="2">
    <citation type="journal article" date="2022" name="Microbiol. Resour. Announc.">
        <title>Whole-Genome Sequence of Entomortierella parvispora E1425, a Mucoromycotan Fungus Associated with Burkholderiaceae-Related Endosymbiotic Bacteria.</title>
        <authorList>
            <person name="Herlambang A."/>
            <person name="Guo Y."/>
            <person name="Takashima Y."/>
            <person name="Narisawa K."/>
            <person name="Ohta H."/>
            <person name="Nishizawa T."/>
        </authorList>
    </citation>
    <scope>NUCLEOTIDE SEQUENCE</scope>
    <source>
        <strain evidence="2">E1425</strain>
    </source>
</reference>
<gene>
    <name evidence="2" type="ORF">EMPS_02018</name>
</gene>
<dbReference type="EMBL" id="BQFW01000002">
    <property type="protein sequence ID" value="GJJ69670.1"/>
    <property type="molecule type" value="Genomic_DNA"/>
</dbReference>
<dbReference type="InterPro" id="IPR002634">
    <property type="entry name" value="BolA"/>
</dbReference>
<dbReference type="Proteomes" id="UP000827284">
    <property type="component" value="Unassembled WGS sequence"/>
</dbReference>
<comment type="similarity">
    <text evidence="1">Belongs to the BolA/IbaG family.</text>
</comment>
<dbReference type="PANTHER" id="PTHR46230">
    <property type="match status" value="1"/>
</dbReference>
<dbReference type="GO" id="GO:0016226">
    <property type="term" value="P:iron-sulfur cluster assembly"/>
    <property type="evidence" value="ECO:0007669"/>
    <property type="project" value="TreeGrafter"/>
</dbReference>
<evidence type="ECO:0000313" key="2">
    <source>
        <dbReference type="EMBL" id="GJJ69670.1"/>
    </source>
</evidence>
<dbReference type="InterPro" id="IPR036065">
    <property type="entry name" value="BolA-like_sf"/>
</dbReference>
<sequence length="133" mass="14342">MILAAIASPSKRLLSSSAFSLARPFHISAMSSQEQDGPVTSSIRNTLTELLQPQSLEIINDSSKHAHHSAMRGVSSKETHFRVNVVSEAFAGKSTMQRHRLIYGALSKDFEAGLHALSLNTKTPAEIAKASEA</sequence>
<evidence type="ECO:0000313" key="3">
    <source>
        <dbReference type="Proteomes" id="UP000827284"/>
    </source>
</evidence>
<proteinExistence type="inferred from homology"/>
<dbReference type="PANTHER" id="PTHR46230:SF7">
    <property type="entry name" value="BOLA-LIKE PROTEIN 1"/>
    <property type="match status" value="1"/>
</dbReference>
<accession>A0A9P3LTI6</accession>
<dbReference type="SUPFAM" id="SSF82657">
    <property type="entry name" value="BolA-like"/>
    <property type="match status" value="1"/>
</dbReference>
<reference evidence="2" key="1">
    <citation type="submission" date="2021-11" db="EMBL/GenBank/DDBJ databases">
        <authorList>
            <person name="Herlambang A."/>
            <person name="Guo Y."/>
            <person name="Takashima Y."/>
            <person name="Nishizawa T."/>
        </authorList>
    </citation>
    <scope>NUCLEOTIDE SEQUENCE</scope>
    <source>
        <strain evidence="2">E1425</strain>
    </source>
</reference>
<comment type="caution">
    <text evidence="2">The sequence shown here is derived from an EMBL/GenBank/DDBJ whole genome shotgun (WGS) entry which is preliminary data.</text>
</comment>
<dbReference type="Gene3D" id="3.30.300.90">
    <property type="entry name" value="BolA-like"/>
    <property type="match status" value="1"/>
</dbReference>
<dbReference type="Pfam" id="PF01722">
    <property type="entry name" value="BolA"/>
    <property type="match status" value="1"/>
</dbReference>
<dbReference type="OrthoDB" id="411584at2759"/>
<evidence type="ECO:0000256" key="1">
    <source>
        <dbReference type="RuleBase" id="RU003860"/>
    </source>
</evidence>
<organism evidence="2 3">
    <name type="scientific">Entomortierella parvispora</name>
    <dbReference type="NCBI Taxonomy" id="205924"/>
    <lineage>
        <taxon>Eukaryota</taxon>
        <taxon>Fungi</taxon>
        <taxon>Fungi incertae sedis</taxon>
        <taxon>Mucoromycota</taxon>
        <taxon>Mortierellomycotina</taxon>
        <taxon>Mortierellomycetes</taxon>
        <taxon>Mortierellales</taxon>
        <taxon>Mortierellaceae</taxon>
        <taxon>Entomortierella</taxon>
    </lineage>
</organism>
<keyword evidence="3" id="KW-1185">Reference proteome</keyword>
<name>A0A9P3LTI6_9FUNG</name>
<protein>
    <submittedName>
        <fullName evidence="2">BolA-like protein 1</fullName>
    </submittedName>
</protein>